<comment type="similarity">
    <text evidence="1">Belongs to the transglycosylase family. Rpf subfamily.</text>
</comment>
<dbReference type="Pfam" id="PF06737">
    <property type="entry name" value="Transglycosylas"/>
    <property type="match status" value="1"/>
</dbReference>
<dbReference type="InterPro" id="IPR010618">
    <property type="entry name" value="RPF"/>
</dbReference>
<dbReference type="SMART" id="SM01208">
    <property type="entry name" value="G5"/>
    <property type="match status" value="1"/>
</dbReference>
<dbReference type="SUPFAM" id="SSF53955">
    <property type="entry name" value="Lysozyme-like"/>
    <property type="match status" value="1"/>
</dbReference>
<keyword evidence="6" id="KW-1185">Reference proteome</keyword>
<sequence length="489" mass="51341">MYSFNDDTDWFTPVGGPATSTGVMERPSGFTDHPSSPAIGVNGLGVTPADVFEALGPDADSLLATANVDVDELIRLINAETTLLPVIVIPDEVPEDRVATAYAQELPDGQPAGLVEAVSTWKRKFLKATVLALLVTITGGGATAIAMDKSVTVDIDGQEHSVRTFDSTVGDILAEEGIAVNEHDALSPSPSAKVGDGGKITLDRGRLVKATVDGEQKEGWVRSVSVGEALDQLGIDDDGAWVSDDRGKDVPLGGMALQVKRLKTITLYDGGEAPRQLKTTALTVGELMQVEKLNALGAEDSVEGGADLRITNGAEIHISRTGVSVINATESIDAPVEEILDAEMPKGETKVEQEGVAGEQVATYRVTLKNGQETAREKLGVKVTKEPVAKKVRKGTKAAPQPVISDGSDWDRLAQCEAGGNWAINTGNGYYGGVQFSASTWAAYGGTQYAPLPHQATREQQIATATKVRDAAGGAYSAWPGCRAKLGLP</sequence>
<evidence type="ECO:0000256" key="2">
    <source>
        <dbReference type="ARBA" id="ARBA00022729"/>
    </source>
</evidence>
<dbReference type="InterPro" id="IPR007137">
    <property type="entry name" value="DUF348"/>
</dbReference>
<dbReference type="Proteomes" id="UP000239494">
    <property type="component" value="Unassembled WGS sequence"/>
</dbReference>
<accession>A0A2T0TLP0</accession>
<evidence type="ECO:0000259" key="4">
    <source>
        <dbReference type="PROSITE" id="PS51109"/>
    </source>
</evidence>
<dbReference type="Gene3D" id="2.20.230.10">
    <property type="entry name" value="Resuscitation-promoting factor rpfb"/>
    <property type="match status" value="1"/>
</dbReference>
<dbReference type="InterPro" id="IPR011098">
    <property type="entry name" value="G5_dom"/>
</dbReference>
<dbReference type="PROSITE" id="PS51109">
    <property type="entry name" value="G5"/>
    <property type="match status" value="1"/>
</dbReference>
<keyword evidence="3" id="KW-0378">Hydrolase</keyword>
<name>A0A2T0TLP0_9PSEU</name>
<reference evidence="5 6" key="1">
    <citation type="submission" date="2018-03" db="EMBL/GenBank/DDBJ databases">
        <title>Genomic Encyclopedia of Archaeal and Bacterial Type Strains, Phase II (KMG-II): from individual species to whole genera.</title>
        <authorList>
            <person name="Goeker M."/>
        </authorList>
    </citation>
    <scope>NUCLEOTIDE SEQUENCE [LARGE SCALE GENOMIC DNA]</scope>
    <source>
        <strain evidence="5 6">DSM 44720</strain>
    </source>
</reference>
<dbReference type="RefSeq" id="WP_245886116.1">
    <property type="nucleotide sequence ID" value="NZ_PVTF01000001.1"/>
</dbReference>
<organism evidence="5 6">
    <name type="scientific">Umezawaea tangerina</name>
    <dbReference type="NCBI Taxonomy" id="84725"/>
    <lineage>
        <taxon>Bacteria</taxon>
        <taxon>Bacillati</taxon>
        <taxon>Actinomycetota</taxon>
        <taxon>Actinomycetes</taxon>
        <taxon>Pseudonocardiales</taxon>
        <taxon>Pseudonocardiaceae</taxon>
        <taxon>Umezawaea</taxon>
    </lineage>
</organism>
<dbReference type="Pfam" id="PF03990">
    <property type="entry name" value="DUF348"/>
    <property type="match status" value="3"/>
</dbReference>
<dbReference type="CDD" id="cd13925">
    <property type="entry name" value="RPF"/>
    <property type="match status" value="1"/>
</dbReference>
<evidence type="ECO:0000313" key="5">
    <source>
        <dbReference type="EMBL" id="PRY46634.1"/>
    </source>
</evidence>
<evidence type="ECO:0000256" key="3">
    <source>
        <dbReference type="ARBA" id="ARBA00022801"/>
    </source>
</evidence>
<dbReference type="Gene3D" id="1.10.530.10">
    <property type="match status" value="1"/>
</dbReference>
<evidence type="ECO:0000256" key="1">
    <source>
        <dbReference type="ARBA" id="ARBA00010830"/>
    </source>
</evidence>
<evidence type="ECO:0000313" key="6">
    <source>
        <dbReference type="Proteomes" id="UP000239494"/>
    </source>
</evidence>
<protein>
    <submittedName>
        <fullName evidence="5">Uncharacterized protein YabE (DUF348 family)</fullName>
    </submittedName>
</protein>
<dbReference type="GO" id="GO:0016787">
    <property type="term" value="F:hydrolase activity"/>
    <property type="evidence" value="ECO:0007669"/>
    <property type="project" value="UniProtKB-KW"/>
</dbReference>
<gene>
    <name evidence="5" type="ORF">CLV43_101912</name>
</gene>
<dbReference type="Pfam" id="PF07501">
    <property type="entry name" value="G5"/>
    <property type="match status" value="1"/>
</dbReference>
<proteinExistence type="inferred from homology"/>
<comment type="caution">
    <text evidence="5">The sequence shown here is derived from an EMBL/GenBank/DDBJ whole genome shotgun (WGS) entry which is preliminary data.</text>
</comment>
<keyword evidence="2" id="KW-0732">Signal</keyword>
<dbReference type="InterPro" id="IPR023346">
    <property type="entry name" value="Lysozyme-like_dom_sf"/>
</dbReference>
<dbReference type="AlphaFoldDB" id="A0A2T0TLP0"/>
<feature type="domain" description="G5" evidence="4">
    <location>
        <begin position="318"/>
        <end position="398"/>
    </location>
</feature>
<dbReference type="EMBL" id="PVTF01000001">
    <property type="protein sequence ID" value="PRY46634.1"/>
    <property type="molecule type" value="Genomic_DNA"/>
</dbReference>